<dbReference type="SMART" id="SM00220">
    <property type="entry name" value="S_TKc"/>
    <property type="match status" value="1"/>
</dbReference>
<comment type="subcellular location">
    <subcellularLocation>
        <location evidence="1">Chromosome</location>
        <location evidence="1">Centromere</location>
        <location evidence="1">Kinetochore</location>
    </subcellularLocation>
</comment>
<dbReference type="PANTHER" id="PTHR14030">
    <property type="entry name" value="MITOTIC CHECKPOINT SERINE/THREONINE-PROTEIN KINASE BUB1"/>
    <property type="match status" value="1"/>
</dbReference>
<dbReference type="PROSITE" id="PS50011">
    <property type="entry name" value="PROTEIN_KINASE_DOM"/>
    <property type="match status" value="1"/>
</dbReference>
<dbReference type="GO" id="GO:0051754">
    <property type="term" value="P:meiotic sister chromatid cohesion, centromeric"/>
    <property type="evidence" value="ECO:0007669"/>
    <property type="project" value="TreeGrafter"/>
</dbReference>
<dbReference type="Pfam" id="PF00069">
    <property type="entry name" value="Pkinase"/>
    <property type="match status" value="1"/>
</dbReference>
<reference evidence="8" key="1">
    <citation type="submission" date="2021-01" db="EMBL/GenBank/DDBJ databases">
        <authorList>
            <person name="Kaushik A."/>
        </authorList>
    </citation>
    <scope>NUCLEOTIDE SEQUENCE</scope>
    <source>
        <strain evidence="8">AG4-R118</strain>
    </source>
</reference>
<keyword evidence="3" id="KW-0995">Kinetochore</keyword>
<dbReference type="GO" id="GO:0004672">
    <property type="term" value="F:protein kinase activity"/>
    <property type="evidence" value="ECO:0007669"/>
    <property type="project" value="InterPro"/>
</dbReference>
<proteinExistence type="predicted"/>
<feature type="compositionally biased region" description="Polar residues" evidence="5">
    <location>
        <begin position="360"/>
        <end position="372"/>
    </location>
</feature>
<keyword evidence="4" id="KW-0137">Centromere</keyword>
<dbReference type="PROSITE" id="PS00108">
    <property type="entry name" value="PROTEIN_KINASE_ST"/>
    <property type="match status" value="1"/>
</dbReference>
<dbReference type="GO" id="GO:0007094">
    <property type="term" value="P:mitotic spindle assembly checkpoint signaling"/>
    <property type="evidence" value="ECO:0007669"/>
    <property type="project" value="InterPro"/>
</dbReference>
<dbReference type="Gene3D" id="1.10.510.10">
    <property type="entry name" value="Transferase(Phosphotransferase) domain 1"/>
    <property type="match status" value="1"/>
</dbReference>
<dbReference type="GO" id="GO:0000776">
    <property type="term" value="C:kinetochore"/>
    <property type="evidence" value="ECO:0007669"/>
    <property type="project" value="UniProtKB-KW"/>
</dbReference>
<evidence type="ECO:0000313" key="9">
    <source>
        <dbReference type="Proteomes" id="UP000663888"/>
    </source>
</evidence>
<feature type="domain" description="BUB1 N-terminal" evidence="7">
    <location>
        <begin position="54"/>
        <end position="212"/>
    </location>
</feature>
<dbReference type="SUPFAM" id="SSF56112">
    <property type="entry name" value="Protein kinase-like (PK-like)"/>
    <property type="match status" value="1"/>
</dbReference>
<feature type="region of interest" description="Disordered" evidence="5">
    <location>
        <begin position="207"/>
        <end position="435"/>
    </location>
</feature>
<feature type="compositionally biased region" description="Acidic residues" evidence="5">
    <location>
        <begin position="541"/>
        <end position="551"/>
    </location>
</feature>
<feature type="compositionally biased region" description="Low complexity" evidence="5">
    <location>
        <begin position="373"/>
        <end position="403"/>
    </location>
</feature>
<dbReference type="InterPro" id="IPR008271">
    <property type="entry name" value="Ser/Thr_kinase_AS"/>
</dbReference>
<dbReference type="Proteomes" id="UP000663888">
    <property type="component" value="Unassembled WGS sequence"/>
</dbReference>
<dbReference type="FunFam" id="1.25.40.430:FF:000003">
    <property type="entry name" value="Checkpoint serine/threonine-protein kinase BUB1"/>
    <property type="match status" value="1"/>
</dbReference>
<accession>A0A8H3GPY9</accession>
<feature type="region of interest" description="Disordered" evidence="5">
    <location>
        <begin position="664"/>
        <end position="734"/>
    </location>
</feature>
<dbReference type="GO" id="GO:0005634">
    <property type="term" value="C:nucleus"/>
    <property type="evidence" value="ECO:0007669"/>
    <property type="project" value="TreeGrafter"/>
</dbReference>
<evidence type="ECO:0000256" key="2">
    <source>
        <dbReference type="ARBA" id="ARBA00022454"/>
    </source>
</evidence>
<feature type="compositionally biased region" description="Basic and acidic residues" evidence="5">
    <location>
        <begin position="276"/>
        <end position="289"/>
    </location>
</feature>
<keyword evidence="2" id="KW-0158">Chromosome</keyword>
<evidence type="ECO:0008006" key="10">
    <source>
        <dbReference type="Google" id="ProtNLM"/>
    </source>
</evidence>
<sequence length="1235" mass="135945">MSAEPPTVDISVIEHQKENILPRKHGRSAVALSNLLSAPRPQLAKQLAEGHAKHQEAVQVALEEDEDPMAAYVNYVDWVVECYPAGSNSESGLVPLLERATREFREDPRYLNDLRYLKLWICYAGIVEKPETIYAYLLANDIGSVWELFYTEYANTLERGGNMRKADEIYQLGIARKAKPLKRLQQRYEEFQKRMLAAPAGSSADVDEVMAPAPPIPTARKVLGERTKPASSIDSDPFIVSSSSSRTNNNGARIPVFRDADQPESGIQTNEWADVGTRDSRRKENHSDGKSWQGETLPQLKHGVFTPKTPKIEVYRDTEDPAPVRTPHAPRPGHEDVFAPSHQPKESEALRQNPFKNWEAASSRQPAAGTSKSTAPPLGSSTSAPPASTSSAPPASASISDPLPAWPKPKPLKPLPSLPKRLRNPAPGPGKKAEQICLPLARLQASGSSLEEYSPDEARARALGLLGKKWAPPPVVMAVPVRDDVGRGGAGKVGKKEKERTMTMTMPGEPTVTVNTRAALGDVFEMFNTSPGRDKGKTDRIEEEDEGEEAVTELRPPLSMMQLSESQKAPPTPTPTTNSLRRSENSSRPPVPYFEVGKSGGENAVAASNENIGSPSEKPPKANENSRNENVFRASDENGPGISARTAGSKMAIFVDEPATTTKAKIPVFRDEPGPGVAPAGSKNVLKTKSFTPFVDPPAEEPPQAPATSVVTPGGPLKPKTFAPFVDPPEEPKTPKAFAVFQDEDAAVEPSPSNTKFTLNPPPQLPDHEEFDEQVDDEDEDDARYVPMGGRLGHINVMTPITERTCEFTMTTLRAAGAWKDEIAEDPVAEAEEEMKEAVLEPINPYSPDILHELMSQVPVPSSVQDLSDTAAGQLDALVKFGKSKKGDELPITLGESDEYSVVAKIGEGGYGAVFLAMYMPEDDEEDDSGFVDDDMSVAIKAVRPADRWEYTVLSRLRATLPQHLLSSVIRPRRLYQYQDESFLIMDYCGQGSLLETVNRSASCGFSPANTTHPGLDELLVMFFTIELLRLISAMHAAGFVHGDLKIDNCLLRTEDMPDEARAWSSKYDPTGEHGWSYKGIRMIDFGRGIDTNLFQPGQTFIGDWPTDQRDAVELREGRPWTFQTDYFGLAGIVYCMLFGKYIETVPYQDGEQTKYKINMTLKRYWQTEIWSALFDMLLNPTIVRPEGDMPLTAELDELREKMEQWLVENCDKGSRSLKSLLKKVSIAATEGKPI</sequence>
<feature type="compositionally biased region" description="Basic and acidic residues" evidence="5">
    <location>
        <begin position="332"/>
        <end position="349"/>
    </location>
</feature>
<evidence type="ECO:0000256" key="4">
    <source>
        <dbReference type="ARBA" id="ARBA00023328"/>
    </source>
</evidence>
<dbReference type="PROSITE" id="PS51489">
    <property type="entry name" value="BUB1_N"/>
    <property type="match status" value="1"/>
</dbReference>
<evidence type="ECO:0000259" key="7">
    <source>
        <dbReference type="PROSITE" id="PS51489"/>
    </source>
</evidence>
<dbReference type="GO" id="GO:0032991">
    <property type="term" value="C:protein-containing complex"/>
    <property type="evidence" value="ECO:0007669"/>
    <property type="project" value="UniProtKB-ARBA"/>
</dbReference>
<protein>
    <recommendedName>
        <fullName evidence="10">Checkpoint serine/threonine-protein kinase</fullName>
    </recommendedName>
</protein>
<organism evidence="8 9">
    <name type="scientific">Rhizoctonia solani</name>
    <dbReference type="NCBI Taxonomy" id="456999"/>
    <lineage>
        <taxon>Eukaryota</taxon>
        <taxon>Fungi</taxon>
        <taxon>Dikarya</taxon>
        <taxon>Basidiomycota</taxon>
        <taxon>Agaricomycotina</taxon>
        <taxon>Agaricomycetes</taxon>
        <taxon>Cantharellales</taxon>
        <taxon>Ceratobasidiaceae</taxon>
        <taxon>Rhizoctonia</taxon>
    </lineage>
</organism>
<evidence type="ECO:0000313" key="8">
    <source>
        <dbReference type="EMBL" id="CAE6461609.1"/>
    </source>
</evidence>
<gene>
    <name evidence="8" type="ORF">RDB_LOCUS89677</name>
</gene>
<dbReference type="SMART" id="SM00777">
    <property type="entry name" value="Mad3_BUB1_I"/>
    <property type="match status" value="1"/>
</dbReference>
<dbReference type="InterPro" id="IPR013212">
    <property type="entry name" value="Mad3/Bub1_I"/>
</dbReference>
<feature type="region of interest" description="Disordered" evidence="5">
    <location>
        <begin position="746"/>
        <end position="774"/>
    </location>
</feature>
<evidence type="ECO:0000259" key="6">
    <source>
        <dbReference type="PROSITE" id="PS50011"/>
    </source>
</evidence>
<feature type="compositionally biased region" description="Pro residues" evidence="5">
    <location>
        <begin position="404"/>
        <end position="417"/>
    </location>
</feature>
<dbReference type="GO" id="GO:0005524">
    <property type="term" value="F:ATP binding"/>
    <property type="evidence" value="ECO:0007669"/>
    <property type="project" value="InterPro"/>
</dbReference>
<comment type="caution">
    <text evidence="8">The sequence shown here is derived from an EMBL/GenBank/DDBJ whole genome shotgun (WGS) entry which is preliminary data.</text>
</comment>
<dbReference type="InterPro" id="IPR000719">
    <property type="entry name" value="Prot_kinase_dom"/>
</dbReference>
<feature type="domain" description="Protein kinase" evidence="6">
    <location>
        <begin position="900"/>
        <end position="1235"/>
    </location>
</feature>
<dbReference type="Pfam" id="PF08311">
    <property type="entry name" value="Mad3_BUB1_I"/>
    <property type="match status" value="1"/>
</dbReference>
<feature type="compositionally biased region" description="Basic and acidic residues" evidence="5">
    <location>
        <begin position="618"/>
        <end position="627"/>
    </location>
</feature>
<dbReference type="InterPro" id="IPR015661">
    <property type="entry name" value="Bub1/Mad3"/>
</dbReference>
<evidence type="ECO:0000256" key="1">
    <source>
        <dbReference type="ARBA" id="ARBA00004629"/>
    </source>
</evidence>
<dbReference type="InterPro" id="IPR011009">
    <property type="entry name" value="Kinase-like_dom_sf"/>
</dbReference>
<feature type="compositionally biased region" description="Basic and acidic residues" evidence="5">
    <location>
        <begin position="310"/>
        <end position="319"/>
    </location>
</feature>
<dbReference type="Gene3D" id="1.25.40.430">
    <property type="match status" value="1"/>
</dbReference>
<evidence type="ECO:0000256" key="5">
    <source>
        <dbReference type="SAM" id="MobiDB-lite"/>
    </source>
</evidence>
<dbReference type="CDD" id="cd13981">
    <property type="entry name" value="STKc_Bub1_BubR1"/>
    <property type="match status" value="1"/>
</dbReference>
<name>A0A8H3GPY9_9AGAM</name>
<dbReference type="EMBL" id="CAJMWX010001052">
    <property type="protein sequence ID" value="CAE6461609.1"/>
    <property type="molecule type" value="Genomic_DNA"/>
</dbReference>
<dbReference type="PANTHER" id="PTHR14030:SF4">
    <property type="entry name" value="BUB1 KINASE, ISOFORM A-RELATED"/>
    <property type="match status" value="1"/>
</dbReference>
<evidence type="ECO:0000256" key="3">
    <source>
        <dbReference type="ARBA" id="ARBA00022838"/>
    </source>
</evidence>
<feature type="compositionally biased region" description="Low complexity" evidence="5">
    <location>
        <begin position="231"/>
        <end position="245"/>
    </location>
</feature>
<feature type="region of interest" description="Disordered" evidence="5">
    <location>
        <begin position="481"/>
        <end position="644"/>
    </location>
</feature>
<dbReference type="AlphaFoldDB" id="A0A8H3GPY9"/>
<feature type="compositionally biased region" description="Polar residues" evidence="5">
    <location>
        <begin position="561"/>
        <end position="580"/>
    </location>
</feature>